<keyword evidence="4" id="KW-1185">Reference proteome</keyword>
<name>A0A327R7H2_9FLAO</name>
<keyword evidence="1" id="KW-0560">Oxidoreductase</keyword>
<proteinExistence type="predicted"/>
<dbReference type="InterPro" id="IPR000683">
    <property type="entry name" value="Gfo/Idh/MocA-like_OxRdtase_N"/>
</dbReference>
<evidence type="ECO:0000259" key="2">
    <source>
        <dbReference type="Pfam" id="PF01408"/>
    </source>
</evidence>
<sequence length="410" mass="45775">MKTIKTGVIANPDRRKFLGTTLLGSSTLALVPYFALANIPAVDKKVRIGIVGGRFGASFYFHEHPNCIVEAVSDLRSDRRNHLMEVYSCKKSYESLEKLLQDPKIEAVFIATPAPDHAKHVLASLNAGKHVLCAVPAAWTLEECYQLKEAVSQTGLTYMMAETSVYRQATISAKKFYKEGAFGKVFSAAAEYNHPGLEELFFEDGKATWRHGVPPMLYPTHCTSFLISVTGERLTQVSAMGWGDDSPLLQNNPYNNPFWNETAFFKTNRGTAFRVEVNWKGALREVERGEWRGDKMSFYMSEHGGGDSTLVWASNEIGKDDAGFKNKKNRVETYEQPLWWETDMLPAALRHASGHDGSHTFITHEFIDAIVHNRDPEINIYESLAYTAPGIVAHKSALQGGESLNIPSFD</sequence>
<dbReference type="InterPro" id="IPR050463">
    <property type="entry name" value="Gfo/Idh/MocA_oxidrdct_glycsds"/>
</dbReference>
<dbReference type="Proteomes" id="UP000249696">
    <property type="component" value="Unassembled WGS sequence"/>
</dbReference>
<dbReference type="SUPFAM" id="SSF51735">
    <property type="entry name" value="NAD(P)-binding Rossmann-fold domains"/>
    <property type="match status" value="1"/>
</dbReference>
<dbReference type="Gene3D" id="3.40.50.720">
    <property type="entry name" value="NAD(P)-binding Rossmann-like Domain"/>
    <property type="match status" value="1"/>
</dbReference>
<protein>
    <submittedName>
        <fullName evidence="3">Putative dehydrogenase</fullName>
    </submittedName>
</protein>
<evidence type="ECO:0000313" key="3">
    <source>
        <dbReference type="EMBL" id="RAJ11654.1"/>
    </source>
</evidence>
<dbReference type="AlphaFoldDB" id="A0A327R7H2"/>
<dbReference type="PANTHER" id="PTHR43818">
    <property type="entry name" value="BCDNA.GH03377"/>
    <property type="match status" value="1"/>
</dbReference>
<gene>
    <name evidence="3" type="ORF">LV92_02585</name>
</gene>
<dbReference type="Pfam" id="PF01408">
    <property type="entry name" value="GFO_IDH_MocA"/>
    <property type="match status" value="1"/>
</dbReference>
<dbReference type="PROSITE" id="PS51318">
    <property type="entry name" value="TAT"/>
    <property type="match status" value="1"/>
</dbReference>
<comment type="caution">
    <text evidence="3">The sequence shown here is derived from an EMBL/GenBank/DDBJ whole genome shotgun (WGS) entry which is preliminary data.</text>
</comment>
<dbReference type="InterPro" id="IPR006311">
    <property type="entry name" value="TAT_signal"/>
</dbReference>
<evidence type="ECO:0000313" key="4">
    <source>
        <dbReference type="Proteomes" id="UP000249696"/>
    </source>
</evidence>
<dbReference type="PANTHER" id="PTHR43818:SF11">
    <property type="entry name" value="BCDNA.GH03377"/>
    <property type="match status" value="1"/>
</dbReference>
<dbReference type="EMBL" id="QLLN01000004">
    <property type="protein sequence ID" value="RAJ11654.1"/>
    <property type="molecule type" value="Genomic_DNA"/>
</dbReference>
<feature type="domain" description="Gfo/Idh/MocA-like oxidoreductase N-terminal" evidence="2">
    <location>
        <begin position="46"/>
        <end position="160"/>
    </location>
</feature>
<dbReference type="GO" id="GO:0016491">
    <property type="term" value="F:oxidoreductase activity"/>
    <property type="evidence" value="ECO:0007669"/>
    <property type="project" value="UniProtKB-KW"/>
</dbReference>
<dbReference type="GO" id="GO:0000166">
    <property type="term" value="F:nucleotide binding"/>
    <property type="evidence" value="ECO:0007669"/>
    <property type="project" value="InterPro"/>
</dbReference>
<reference evidence="3 4" key="1">
    <citation type="submission" date="2018-06" db="EMBL/GenBank/DDBJ databases">
        <title>Genomic Encyclopedia of Archaeal and Bacterial Type Strains, Phase II (KMG-II): from individual species to whole genera.</title>
        <authorList>
            <person name="Goeker M."/>
        </authorList>
    </citation>
    <scope>NUCLEOTIDE SEQUENCE [LARGE SCALE GENOMIC DNA]</scope>
    <source>
        <strain evidence="3 4">DSM 23522</strain>
    </source>
</reference>
<dbReference type="InterPro" id="IPR036291">
    <property type="entry name" value="NAD(P)-bd_dom_sf"/>
</dbReference>
<dbReference type="RefSeq" id="WP_211322972.1">
    <property type="nucleotide sequence ID" value="NZ_QLLN01000004.1"/>
</dbReference>
<accession>A0A327R7H2</accession>
<organism evidence="3 4">
    <name type="scientific">Arenibacter echinorum</name>
    <dbReference type="NCBI Taxonomy" id="440515"/>
    <lineage>
        <taxon>Bacteria</taxon>
        <taxon>Pseudomonadati</taxon>
        <taxon>Bacteroidota</taxon>
        <taxon>Flavobacteriia</taxon>
        <taxon>Flavobacteriales</taxon>
        <taxon>Flavobacteriaceae</taxon>
        <taxon>Arenibacter</taxon>
    </lineage>
</organism>
<evidence type="ECO:0000256" key="1">
    <source>
        <dbReference type="ARBA" id="ARBA00023002"/>
    </source>
</evidence>
<dbReference type="Gene3D" id="3.30.360.10">
    <property type="entry name" value="Dihydrodipicolinate Reductase, domain 2"/>
    <property type="match status" value="1"/>
</dbReference>